<organism evidence="2 3">
    <name type="scientific">Oedothorax gibbosus</name>
    <dbReference type="NCBI Taxonomy" id="931172"/>
    <lineage>
        <taxon>Eukaryota</taxon>
        <taxon>Metazoa</taxon>
        <taxon>Ecdysozoa</taxon>
        <taxon>Arthropoda</taxon>
        <taxon>Chelicerata</taxon>
        <taxon>Arachnida</taxon>
        <taxon>Araneae</taxon>
        <taxon>Araneomorphae</taxon>
        <taxon>Entelegynae</taxon>
        <taxon>Araneoidea</taxon>
        <taxon>Linyphiidae</taxon>
        <taxon>Erigoninae</taxon>
        <taxon>Oedothorax</taxon>
    </lineage>
</organism>
<feature type="compositionally biased region" description="Polar residues" evidence="1">
    <location>
        <begin position="86"/>
        <end position="108"/>
    </location>
</feature>
<gene>
    <name evidence="2" type="ORF">JTE90_013340</name>
</gene>
<reference evidence="2 3" key="1">
    <citation type="journal article" date="2022" name="Nat. Ecol. Evol.">
        <title>A masculinizing supergene underlies an exaggerated male reproductive morph in a spider.</title>
        <authorList>
            <person name="Hendrickx F."/>
            <person name="De Corte Z."/>
            <person name="Sonet G."/>
            <person name="Van Belleghem S.M."/>
            <person name="Kostlbacher S."/>
            <person name="Vangestel C."/>
        </authorList>
    </citation>
    <scope>NUCLEOTIDE SEQUENCE [LARGE SCALE GENOMIC DNA]</scope>
    <source>
        <strain evidence="2">W744_W776</strain>
    </source>
</reference>
<feature type="region of interest" description="Disordered" evidence="1">
    <location>
        <begin position="86"/>
        <end position="112"/>
    </location>
</feature>
<accession>A0AAV6VDA7</accession>
<evidence type="ECO:0000313" key="3">
    <source>
        <dbReference type="Proteomes" id="UP000827092"/>
    </source>
</evidence>
<sequence length="187" mass="21369">MGAGRCLPPPPTFFDCPAAVASQKGRNLFGLCRQRKIRRRKKLVWCQLPLGRCKDADAKRERERCKVRSAARRAECQAADENRRQNGMGNVTISSSPEHPTGLTTGNRTTKRRIPSREKLLLLFCLGSVIHSSWKMVRAKCRVHYFCYELDWTDRPMDRSAADLFFCCKDEKDLESSVGGEVMRMNN</sequence>
<evidence type="ECO:0000313" key="2">
    <source>
        <dbReference type="EMBL" id="KAG8194605.1"/>
    </source>
</evidence>
<dbReference type="AlphaFoldDB" id="A0AAV6VDA7"/>
<keyword evidence="3" id="KW-1185">Reference proteome</keyword>
<comment type="caution">
    <text evidence="2">The sequence shown here is derived from an EMBL/GenBank/DDBJ whole genome shotgun (WGS) entry which is preliminary data.</text>
</comment>
<dbReference type="EMBL" id="JAFNEN010000102">
    <property type="protein sequence ID" value="KAG8194605.1"/>
    <property type="molecule type" value="Genomic_DNA"/>
</dbReference>
<evidence type="ECO:0000256" key="1">
    <source>
        <dbReference type="SAM" id="MobiDB-lite"/>
    </source>
</evidence>
<name>A0AAV6VDA7_9ARAC</name>
<protein>
    <submittedName>
        <fullName evidence="2">Uncharacterized protein</fullName>
    </submittedName>
</protein>
<proteinExistence type="predicted"/>
<dbReference type="Proteomes" id="UP000827092">
    <property type="component" value="Unassembled WGS sequence"/>
</dbReference>